<dbReference type="InterPro" id="IPR005804">
    <property type="entry name" value="FA_desaturase_dom"/>
</dbReference>
<protein>
    <recommendedName>
        <fullName evidence="2">Fatty acid desaturase domain-containing protein</fullName>
    </recommendedName>
</protein>
<keyword evidence="1" id="KW-1133">Transmembrane helix</keyword>
<keyword evidence="4" id="KW-1185">Reference proteome</keyword>
<dbReference type="PANTHER" id="PTHR16740:SF1">
    <property type="entry name" value="CYTOCHROME B5-RELATED PROTEIN-RELATED"/>
    <property type="match status" value="1"/>
</dbReference>
<accession>A0AAD8AK68</accession>
<comment type="caution">
    <text evidence="3">The sequence shown here is derived from an EMBL/GenBank/DDBJ whole genome shotgun (WGS) entry which is preliminary data.</text>
</comment>
<evidence type="ECO:0000256" key="1">
    <source>
        <dbReference type="SAM" id="Phobius"/>
    </source>
</evidence>
<dbReference type="GO" id="GO:0006629">
    <property type="term" value="P:lipid metabolic process"/>
    <property type="evidence" value="ECO:0007669"/>
    <property type="project" value="InterPro"/>
</dbReference>
<evidence type="ECO:0000313" key="3">
    <source>
        <dbReference type="EMBL" id="KAJ9600591.1"/>
    </source>
</evidence>
<keyword evidence="1" id="KW-0812">Transmembrane</keyword>
<dbReference type="Pfam" id="PF00487">
    <property type="entry name" value="FA_desaturase"/>
    <property type="match status" value="1"/>
</dbReference>
<evidence type="ECO:0000313" key="4">
    <source>
        <dbReference type="Proteomes" id="UP001233999"/>
    </source>
</evidence>
<dbReference type="InterPro" id="IPR053100">
    <property type="entry name" value="Cytochrome_b5-related"/>
</dbReference>
<name>A0AAD8AK68_DIPPU</name>
<gene>
    <name evidence="3" type="ORF">L9F63_026270</name>
</gene>
<keyword evidence="1" id="KW-0472">Membrane</keyword>
<reference evidence="3" key="2">
    <citation type="submission" date="2023-05" db="EMBL/GenBank/DDBJ databases">
        <authorList>
            <person name="Fouks B."/>
        </authorList>
    </citation>
    <scope>NUCLEOTIDE SEQUENCE</scope>
    <source>
        <strain evidence="3">Stay&amp;Tobe</strain>
        <tissue evidence="3">Testes</tissue>
    </source>
</reference>
<evidence type="ECO:0000259" key="2">
    <source>
        <dbReference type="Pfam" id="PF00487"/>
    </source>
</evidence>
<reference evidence="3" key="1">
    <citation type="journal article" date="2023" name="IScience">
        <title>Live-bearing cockroach genome reveals convergent evolutionary mechanisms linked to viviparity in insects and beyond.</title>
        <authorList>
            <person name="Fouks B."/>
            <person name="Harrison M.C."/>
            <person name="Mikhailova A.A."/>
            <person name="Marchal E."/>
            <person name="English S."/>
            <person name="Carruthers M."/>
            <person name="Jennings E.C."/>
            <person name="Chiamaka E.L."/>
            <person name="Frigard R.A."/>
            <person name="Pippel M."/>
            <person name="Attardo G.M."/>
            <person name="Benoit J.B."/>
            <person name="Bornberg-Bauer E."/>
            <person name="Tobe S.S."/>
        </authorList>
    </citation>
    <scope>NUCLEOTIDE SEQUENCE</scope>
    <source>
        <strain evidence="3">Stay&amp;Tobe</strain>
    </source>
</reference>
<sequence length="179" mass="20297">MINFITRMVMVCKGYINSLTKEDLIPLIIPGSMLLFSNCGLKVALLMWIWVIMTSGFFFGAISLNGAHHHPEIFHDGDAPRVDKDWGLSQLDTVRDRPAICKNLLLALTNFGHHGLHHMFPTVDHSILPQLYPVFRKTCEEFNVHFPPFTVLEGYKGQFLQLIRNEPNSIPPGETAKNN</sequence>
<dbReference type="EMBL" id="JASPKZ010000281">
    <property type="protein sequence ID" value="KAJ9600591.1"/>
    <property type="molecule type" value="Genomic_DNA"/>
</dbReference>
<proteinExistence type="predicted"/>
<dbReference type="PANTHER" id="PTHR16740">
    <property type="entry name" value="CYTOCHROME B5-RELATED PROTEIN-RELATED"/>
    <property type="match status" value="1"/>
</dbReference>
<dbReference type="Proteomes" id="UP001233999">
    <property type="component" value="Unassembled WGS sequence"/>
</dbReference>
<dbReference type="AlphaFoldDB" id="A0AAD8AK68"/>
<feature type="transmembrane region" description="Helical" evidence="1">
    <location>
        <begin position="43"/>
        <end position="64"/>
    </location>
</feature>
<organism evidence="3 4">
    <name type="scientific">Diploptera punctata</name>
    <name type="common">Pacific beetle cockroach</name>
    <dbReference type="NCBI Taxonomy" id="6984"/>
    <lineage>
        <taxon>Eukaryota</taxon>
        <taxon>Metazoa</taxon>
        <taxon>Ecdysozoa</taxon>
        <taxon>Arthropoda</taxon>
        <taxon>Hexapoda</taxon>
        <taxon>Insecta</taxon>
        <taxon>Pterygota</taxon>
        <taxon>Neoptera</taxon>
        <taxon>Polyneoptera</taxon>
        <taxon>Dictyoptera</taxon>
        <taxon>Blattodea</taxon>
        <taxon>Blaberoidea</taxon>
        <taxon>Blaberidae</taxon>
        <taxon>Diplopterinae</taxon>
        <taxon>Diploptera</taxon>
    </lineage>
</organism>
<feature type="domain" description="Fatty acid desaturase" evidence="2">
    <location>
        <begin position="40"/>
        <end position="146"/>
    </location>
</feature>